<evidence type="ECO:0000256" key="8">
    <source>
        <dbReference type="ARBA" id="ARBA00038436"/>
    </source>
</evidence>
<comment type="caution">
    <text evidence="11">The sequence shown here is derived from an EMBL/GenBank/DDBJ whole genome shotgun (WGS) entry which is preliminary data.</text>
</comment>
<comment type="subcellular location">
    <subcellularLocation>
        <location evidence="1 9">Cell inner membrane</location>
        <topology evidence="1 9">Multi-pass membrane protein</topology>
    </subcellularLocation>
</comment>
<feature type="transmembrane region" description="Helical" evidence="9">
    <location>
        <begin position="128"/>
        <end position="148"/>
    </location>
</feature>
<evidence type="ECO:0000313" key="11">
    <source>
        <dbReference type="EMBL" id="PAU75269.1"/>
    </source>
</evidence>
<evidence type="ECO:0000256" key="4">
    <source>
        <dbReference type="ARBA" id="ARBA00022519"/>
    </source>
</evidence>
<dbReference type="AlphaFoldDB" id="A0A2A2ESA7"/>
<feature type="transmembrane region" description="Helical" evidence="9">
    <location>
        <begin position="12"/>
        <end position="39"/>
    </location>
</feature>
<evidence type="ECO:0000256" key="2">
    <source>
        <dbReference type="ARBA" id="ARBA00022448"/>
    </source>
</evidence>
<comment type="similarity">
    <text evidence="8 9">Belongs to the TRAP transporter small permease family.</text>
</comment>
<dbReference type="PANTHER" id="PTHR35011:SF2">
    <property type="entry name" value="2,3-DIKETO-L-GULONATE TRAP TRANSPORTER SMALL PERMEASE PROTEIN YIAM"/>
    <property type="match status" value="1"/>
</dbReference>
<evidence type="ECO:0000256" key="7">
    <source>
        <dbReference type="ARBA" id="ARBA00023136"/>
    </source>
</evidence>
<dbReference type="OrthoDB" id="4250245at2"/>
<feature type="transmembrane region" description="Helical" evidence="9">
    <location>
        <begin position="89"/>
        <end position="108"/>
    </location>
</feature>
<evidence type="ECO:0000256" key="3">
    <source>
        <dbReference type="ARBA" id="ARBA00022475"/>
    </source>
</evidence>
<comment type="subunit">
    <text evidence="9">The complex comprises the extracytoplasmic solute receptor protein and the two transmembrane proteins.</text>
</comment>
<comment type="function">
    <text evidence="9">Part of the tripartite ATP-independent periplasmic (TRAP) transport system.</text>
</comment>
<dbReference type="InterPro" id="IPR007387">
    <property type="entry name" value="TRAP_DctQ"/>
</dbReference>
<evidence type="ECO:0000259" key="10">
    <source>
        <dbReference type="Pfam" id="PF04290"/>
    </source>
</evidence>
<organism evidence="11 12">
    <name type="scientific">Halomonas salipaludis</name>
    <dbReference type="NCBI Taxonomy" id="2032625"/>
    <lineage>
        <taxon>Bacteria</taxon>
        <taxon>Pseudomonadati</taxon>
        <taxon>Pseudomonadota</taxon>
        <taxon>Gammaproteobacteria</taxon>
        <taxon>Oceanospirillales</taxon>
        <taxon>Halomonadaceae</taxon>
        <taxon>Halomonas</taxon>
    </lineage>
</organism>
<sequence>MLKTMSAIVERSAHGAFLLGVLSGITMTGLIFVSTLMRYIGGRPVRFSDELAGLLFLSMTFLCLPYVLDRGRHIRIEIVRRMVPEPAASILDAIGTLTLVTFCVVFAYEASSFMEFSHSIRSRTDISGILLWPWMTLMPVSMLLCVLVQLRHGIRQPPSDNVSPGEVGP</sequence>
<name>A0A2A2ESA7_9GAMM</name>
<dbReference type="InterPro" id="IPR055348">
    <property type="entry name" value="DctQ"/>
</dbReference>
<evidence type="ECO:0000256" key="5">
    <source>
        <dbReference type="ARBA" id="ARBA00022692"/>
    </source>
</evidence>
<evidence type="ECO:0000256" key="6">
    <source>
        <dbReference type="ARBA" id="ARBA00022989"/>
    </source>
</evidence>
<gene>
    <name evidence="11" type="ORF">CK498_19185</name>
</gene>
<evidence type="ECO:0000313" key="12">
    <source>
        <dbReference type="Proteomes" id="UP000217771"/>
    </source>
</evidence>
<keyword evidence="2 9" id="KW-0813">Transport</keyword>
<dbReference type="GO" id="GO:0022857">
    <property type="term" value="F:transmembrane transporter activity"/>
    <property type="evidence" value="ECO:0007669"/>
    <property type="project" value="UniProtKB-UniRule"/>
</dbReference>
<evidence type="ECO:0000256" key="9">
    <source>
        <dbReference type="RuleBase" id="RU369079"/>
    </source>
</evidence>
<accession>A0A2A2ESA7</accession>
<dbReference type="EMBL" id="NSKB01000007">
    <property type="protein sequence ID" value="PAU75269.1"/>
    <property type="molecule type" value="Genomic_DNA"/>
</dbReference>
<reference evidence="11 12" key="1">
    <citation type="submission" date="2017-08" db="EMBL/GenBank/DDBJ databases">
        <title>Halomonas alkalisoli sp. nov., isolated from saline alkaline soil.</title>
        <authorList>
            <person name="Wang D."/>
            <person name="Zhang G."/>
        </authorList>
    </citation>
    <scope>NUCLEOTIDE SEQUENCE [LARGE SCALE GENOMIC DNA]</scope>
    <source>
        <strain evidence="11 12">WRN001</strain>
    </source>
</reference>
<dbReference type="Pfam" id="PF04290">
    <property type="entry name" value="DctQ"/>
    <property type="match status" value="1"/>
</dbReference>
<proteinExistence type="inferred from homology"/>
<dbReference type="Proteomes" id="UP000217771">
    <property type="component" value="Unassembled WGS sequence"/>
</dbReference>
<keyword evidence="6 9" id="KW-1133">Transmembrane helix</keyword>
<protein>
    <recommendedName>
        <fullName evidence="9">TRAP transporter small permease protein</fullName>
    </recommendedName>
</protein>
<feature type="transmembrane region" description="Helical" evidence="9">
    <location>
        <begin position="51"/>
        <end position="68"/>
    </location>
</feature>
<keyword evidence="5 9" id="KW-0812">Transmembrane</keyword>
<keyword evidence="12" id="KW-1185">Reference proteome</keyword>
<keyword evidence="4 9" id="KW-0997">Cell inner membrane</keyword>
<evidence type="ECO:0000256" key="1">
    <source>
        <dbReference type="ARBA" id="ARBA00004429"/>
    </source>
</evidence>
<dbReference type="GO" id="GO:0005886">
    <property type="term" value="C:plasma membrane"/>
    <property type="evidence" value="ECO:0007669"/>
    <property type="project" value="UniProtKB-SubCell"/>
</dbReference>
<dbReference type="RefSeq" id="WP_095622464.1">
    <property type="nucleotide sequence ID" value="NZ_NSKB01000007.1"/>
</dbReference>
<feature type="domain" description="Tripartite ATP-independent periplasmic transporters DctQ component" evidence="10">
    <location>
        <begin position="27"/>
        <end position="154"/>
    </location>
</feature>
<keyword evidence="3" id="KW-1003">Cell membrane</keyword>
<keyword evidence="7 9" id="KW-0472">Membrane</keyword>
<dbReference type="GO" id="GO:0015740">
    <property type="term" value="P:C4-dicarboxylate transport"/>
    <property type="evidence" value="ECO:0007669"/>
    <property type="project" value="TreeGrafter"/>
</dbReference>
<dbReference type="PANTHER" id="PTHR35011">
    <property type="entry name" value="2,3-DIKETO-L-GULONATE TRAP TRANSPORTER SMALL PERMEASE PROTEIN YIAM"/>
    <property type="match status" value="1"/>
</dbReference>